<proteinExistence type="inferred from homology"/>
<dbReference type="SUPFAM" id="SSF52283">
    <property type="entry name" value="Formate/glycerate dehydrogenase catalytic domain-like"/>
    <property type="match status" value="1"/>
</dbReference>
<feature type="region of interest" description="Disordered" evidence="4">
    <location>
        <begin position="1"/>
        <end position="64"/>
    </location>
</feature>
<dbReference type="InterPro" id="IPR029753">
    <property type="entry name" value="D-isomer_DH_CS"/>
</dbReference>
<feature type="compositionally biased region" description="Polar residues" evidence="4">
    <location>
        <begin position="8"/>
        <end position="17"/>
    </location>
</feature>
<dbReference type="GO" id="GO:0051287">
    <property type="term" value="F:NAD binding"/>
    <property type="evidence" value="ECO:0007669"/>
    <property type="project" value="InterPro"/>
</dbReference>
<evidence type="ECO:0000259" key="5">
    <source>
        <dbReference type="Pfam" id="PF02826"/>
    </source>
</evidence>
<dbReference type="Proteomes" id="UP000295217">
    <property type="component" value="Unassembled WGS sequence"/>
</dbReference>
<organism evidence="6 7">
    <name type="scientific">Jiangella aurantiaca</name>
    <dbReference type="NCBI Taxonomy" id="2530373"/>
    <lineage>
        <taxon>Bacteria</taxon>
        <taxon>Bacillati</taxon>
        <taxon>Actinomycetota</taxon>
        <taxon>Actinomycetes</taxon>
        <taxon>Jiangellales</taxon>
        <taxon>Jiangellaceae</taxon>
        <taxon>Jiangella</taxon>
    </lineage>
</organism>
<dbReference type="InterPro" id="IPR006140">
    <property type="entry name" value="D-isomer_DH_NAD-bd"/>
</dbReference>
<sequence>MRVRSTSKRALTSSRPPSTKPDWPRFRRSSTGRPTPISPRSSPCICRCRSRATPTSSPGSRARRPRDVLSVIRISVIEYAVAVGSPRLAERLFGPSCEALAGVSARRLGGVLTEFDSELARRVLSRAEVLLTGWDTPPLRRSVLRHAPRLRRVIHAGSAFGWLLPDGASGVHVSDMGHVNAVPVAEYTLAMIILANKDAVRARDLYRTRRTYIDREEEFADAGNHARTVGVVSASRTGRVLLELLRAFPTLDALVYDPYLPPHEARGLGAEPVSLPELVRRSDVVTVHAPVRPDTVGLIDRELLALMRDGTTIINTARGVIVEPAALERELIGGRINAVLDVTDPEPLPAESALYDLPNVFLTPHISGSMGTELRRMGDEVASELARYADLAVAAESVADS</sequence>
<dbReference type="AlphaFoldDB" id="A0A4R5AJB2"/>
<comment type="similarity">
    <text evidence="1">Belongs to the D-isomer specific 2-hydroxyacid dehydrogenase family.</text>
</comment>
<accession>A0A4R5AJB2</accession>
<dbReference type="PANTHER" id="PTHR42789:SF1">
    <property type="entry name" value="D-ISOMER SPECIFIC 2-HYDROXYACID DEHYDROGENASE FAMILY PROTEIN (AFU_ORTHOLOGUE AFUA_6G10090)"/>
    <property type="match status" value="1"/>
</dbReference>
<dbReference type="Gene3D" id="3.40.50.720">
    <property type="entry name" value="NAD(P)-binding Rossmann-like Domain"/>
    <property type="match status" value="2"/>
</dbReference>
<keyword evidence="2" id="KW-0560">Oxidoreductase</keyword>
<name>A0A4R5AJB2_9ACTN</name>
<reference evidence="6 7" key="1">
    <citation type="submission" date="2019-02" db="EMBL/GenBank/DDBJ databases">
        <title>Draft genome sequences of novel Actinobacteria.</title>
        <authorList>
            <person name="Sahin N."/>
            <person name="Ay H."/>
            <person name="Saygin H."/>
        </authorList>
    </citation>
    <scope>NUCLEOTIDE SEQUENCE [LARGE SCALE GENOMIC DNA]</scope>
    <source>
        <strain evidence="6 7">8K307</strain>
    </source>
</reference>
<evidence type="ECO:0000256" key="3">
    <source>
        <dbReference type="ARBA" id="ARBA00023027"/>
    </source>
</evidence>
<feature type="compositionally biased region" description="Low complexity" evidence="4">
    <location>
        <begin position="29"/>
        <end position="44"/>
    </location>
</feature>
<dbReference type="InterPro" id="IPR036291">
    <property type="entry name" value="NAD(P)-bd_dom_sf"/>
</dbReference>
<dbReference type="OrthoDB" id="117809at2"/>
<evidence type="ECO:0000313" key="6">
    <source>
        <dbReference type="EMBL" id="TDD72733.1"/>
    </source>
</evidence>
<keyword evidence="7" id="KW-1185">Reference proteome</keyword>
<evidence type="ECO:0000256" key="2">
    <source>
        <dbReference type="ARBA" id="ARBA00023002"/>
    </source>
</evidence>
<dbReference type="PROSITE" id="PS00670">
    <property type="entry name" value="D_2_HYDROXYACID_DH_2"/>
    <property type="match status" value="1"/>
</dbReference>
<dbReference type="GO" id="GO:0016616">
    <property type="term" value="F:oxidoreductase activity, acting on the CH-OH group of donors, NAD or NADP as acceptor"/>
    <property type="evidence" value="ECO:0007669"/>
    <property type="project" value="UniProtKB-ARBA"/>
</dbReference>
<comment type="caution">
    <text evidence="6">The sequence shown here is derived from an EMBL/GenBank/DDBJ whole genome shotgun (WGS) entry which is preliminary data.</text>
</comment>
<gene>
    <name evidence="6" type="ORF">E1262_02460</name>
</gene>
<evidence type="ECO:0000256" key="4">
    <source>
        <dbReference type="SAM" id="MobiDB-lite"/>
    </source>
</evidence>
<dbReference type="InterPro" id="IPR050857">
    <property type="entry name" value="D-2-hydroxyacid_DH"/>
</dbReference>
<evidence type="ECO:0000256" key="1">
    <source>
        <dbReference type="ARBA" id="ARBA00005854"/>
    </source>
</evidence>
<evidence type="ECO:0000313" key="7">
    <source>
        <dbReference type="Proteomes" id="UP000295217"/>
    </source>
</evidence>
<dbReference type="EMBL" id="SMLB01000002">
    <property type="protein sequence ID" value="TDD72733.1"/>
    <property type="molecule type" value="Genomic_DNA"/>
</dbReference>
<feature type="domain" description="D-isomer specific 2-hydroxyacid dehydrogenase NAD-binding" evidence="5">
    <location>
        <begin position="189"/>
        <end position="367"/>
    </location>
</feature>
<dbReference type="SUPFAM" id="SSF51735">
    <property type="entry name" value="NAD(P)-binding Rossmann-fold domains"/>
    <property type="match status" value="1"/>
</dbReference>
<dbReference type="PANTHER" id="PTHR42789">
    <property type="entry name" value="D-ISOMER SPECIFIC 2-HYDROXYACID DEHYDROGENASE FAMILY PROTEIN (AFU_ORTHOLOGUE AFUA_6G10090)"/>
    <property type="match status" value="1"/>
</dbReference>
<keyword evidence="3" id="KW-0520">NAD</keyword>
<protein>
    <submittedName>
        <fullName evidence="6">Hydroxyacid dehydrogenase</fullName>
    </submittedName>
</protein>
<dbReference type="CDD" id="cd12167">
    <property type="entry name" value="2-Hacid_dh_8"/>
    <property type="match status" value="1"/>
</dbReference>
<dbReference type="Pfam" id="PF02826">
    <property type="entry name" value="2-Hacid_dh_C"/>
    <property type="match status" value="1"/>
</dbReference>